<reference evidence="2 3" key="1">
    <citation type="journal article" date="2021" name="Sci. Rep.">
        <title>Genome sequencing of the multicellular alga Astrephomene provides insights into convergent evolution of germ-soma differentiation.</title>
        <authorList>
            <person name="Yamashita S."/>
            <person name="Yamamoto K."/>
            <person name="Matsuzaki R."/>
            <person name="Suzuki S."/>
            <person name="Yamaguchi H."/>
            <person name="Hirooka S."/>
            <person name="Minakuchi Y."/>
            <person name="Miyagishima S."/>
            <person name="Kawachi M."/>
            <person name="Toyoda A."/>
            <person name="Nozaki H."/>
        </authorList>
    </citation>
    <scope>NUCLEOTIDE SEQUENCE [LARGE SCALE GENOMIC DNA]</scope>
    <source>
        <strain evidence="2 3">NIES-4017</strain>
    </source>
</reference>
<name>A0AAD3HSA1_9CHLO</name>
<organism evidence="2 3">
    <name type="scientific">Astrephomene gubernaculifera</name>
    <dbReference type="NCBI Taxonomy" id="47775"/>
    <lineage>
        <taxon>Eukaryota</taxon>
        <taxon>Viridiplantae</taxon>
        <taxon>Chlorophyta</taxon>
        <taxon>core chlorophytes</taxon>
        <taxon>Chlorophyceae</taxon>
        <taxon>CS clade</taxon>
        <taxon>Chlamydomonadales</taxon>
        <taxon>Astrephomenaceae</taxon>
        <taxon>Astrephomene</taxon>
    </lineage>
</organism>
<evidence type="ECO:0000313" key="3">
    <source>
        <dbReference type="Proteomes" id="UP001054857"/>
    </source>
</evidence>
<accession>A0AAD3HSA1</accession>
<proteinExistence type="predicted"/>
<protein>
    <submittedName>
        <fullName evidence="2">Uncharacterized protein</fullName>
    </submittedName>
</protein>
<dbReference type="AlphaFoldDB" id="A0AAD3HSA1"/>
<dbReference type="EMBL" id="BMAR01000045">
    <property type="protein sequence ID" value="GFR51066.1"/>
    <property type="molecule type" value="Genomic_DNA"/>
</dbReference>
<comment type="caution">
    <text evidence="2">The sequence shown here is derived from an EMBL/GenBank/DDBJ whole genome shotgun (WGS) entry which is preliminary data.</text>
</comment>
<evidence type="ECO:0000256" key="1">
    <source>
        <dbReference type="SAM" id="MobiDB-lite"/>
    </source>
</evidence>
<feature type="region of interest" description="Disordered" evidence="1">
    <location>
        <begin position="28"/>
        <end position="135"/>
    </location>
</feature>
<gene>
    <name evidence="2" type="ORF">Agub_g13390</name>
</gene>
<keyword evidence="3" id="KW-1185">Reference proteome</keyword>
<evidence type="ECO:0000313" key="2">
    <source>
        <dbReference type="EMBL" id="GFR51066.1"/>
    </source>
</evidence>
<dbReference type="Proteomes" id="UP001054857">
    <property type="component" value="Unassembled WGS sequence"/>
</dbReference>
<feature type="compositionally biased region" description="Gly residues" evidence="1">
    <location>
        <begin position="51"/>
        <end position="81"/>
    </location>
</feature>
<sequence length="135" mass="13172">MRRIAELLSQLPGEVDCEALVTAVILEDVSSGPQGGGPQGGREQKERRGGGGEGGGGQWGGGGQVDGQGGGGGGWSGGGKTMGRFPEVITSAPSVSRRRFPALPSVRALAGTGAGGDPLGSNHATEGPEGAGRAP</sequence>